<reference evidence="1 2" key="1">
    <citation type="journal article" date="2018" name="Science">
        <title>The opium poppy genome and morphinan production.</title>
        <authorList>
            <person name="Guo L."/>
            <person name="Winzer T."/>
            <person name="Yang X."/>
            <person name="Li Y."/>
            <person name="Ning Z."/>
            <person name="He Z."/>
            <person name="Teodor R."/>
            <person name="Lu Y."/>
            <person name="Bowser T.A."/>
            <person name="Graham I.A."/>
            <person name="Ye K."/>
        </authorList>
    </citation>
    <scope>NUCLEOTIDE SEQUENCE [LARGE SCALE GENOMIC DNA]</scope>
    <source>
        <strain evidence="2">cv. HN1</strain>
        <tissue evidence="1">Leaves</tissue>
    </source>
</reference>
<protein>
    <submittedName>
        <fullName evidence="1">Uncharacterized protein</fullName>
    </submittedName>
</protein>
<keyword evidence="2" id="KW-1185">Reference proteome</keyword>
<name>A0A4Y7LBF9_PAPSO</name>
<dbReference type="Proteomes" id="UP000316621">
    <property type="component" value="Chromosome 10"/>
</dbReference>
<organism evidence="1 2">
    <name type="scientific">Papaver somniferum</name>
    <name type="common">Opium poppy</name>
    <dbReference type="NCBI Taxonomy" id="3469"/>
    <lineage>
        <taxon>Eukaryota</taxon>
        <taxon>Viridiplantae</taxon>
        <taxon>Streptophyta</taxon>
        <taxon>Embryophyta</taxon>
        <taxon>Tracheophyta</taxon>
        <taxon>Spermatophyta</taxon>
        <taxon>Magnoliopsida</taxon>
        <taxon>Ranunculales</taxon>
        <taxon>Papaveraceae</taxon>
        <taxon>Papaveroideae</taxon>
        <taxon>Papaver</taxon>
    </lineage>
</organism>
<gene>
    <name evidence="1" type="ORF">C5167_044447</name>
</gene>
<evidence type="ECO:0000313" key="2">
    <source>
        <dbReference type="Proteomes" id="UP000316621"/>
    </source>
</evidence>
<dbReference type="Gramene" id="RZC81848">
    <property type="protein sequence ID" value="RZC81848"/>
    <property type="gene ID" value="C5167_044447"/>
</dbReference>
<evidence type="ECO:0000313" key="1">
    <source>
        <dbReference type="EMBL" id="RZC81848.1"/>
    </source>
</evidence>
<dbReference type="EMBL" id="CM010724">
    <property type="protein sequence ID" value="RZC81848.1"/>
    <property type="molecule type" value="Genomic_DNA"/>
</dbReference>
<dbReference type="AlphaFoldDB" id="A0A4Y7LBF9"/>
<sequence>MEEEIDYIQIWFQDEKTKKMRRNGFCDGHLYTRFNLEPNKTANKVVKALKVWKFENKRRGKVWSLELHLMEQSVSIFCPLTNNWLSDSFLGLHLQERFSISWL</sequence>
<proteinExistence type="predicted"/>
<accession>A0A4Y7LBF9</accession>